<dbReference type="OrthoDB" id="9771584at2"/>
<dbReference type="KEGG" id="abac:LuPra_03316"/>
<evidence type="ECO:0000313" key="2">
    <source>
        <dbReference type="Proteomes" id="UP000076079"/>
    </source>
</evidence>
<dbReference type="Proteomes" id="UP000076079">
    <property type="component" value="Chromosome"/>
</dbReference>
<dbReference type="RefSeq" id="WP_110171765.1">
    <property type="nucleotide sequence ID" value="NZ_CP015136.1"/>
</dbReference>
<gene>
    <name evidence="1" type="ORF">LuPra_03316</name>
</gene>
<organism evidence="1 2">
    <name type="scientific">Luteitalea pratensis</name>
    <dbReference type="NCBI Taxonomy" id="1855912"/>
    <lineage>
        <taxon>Bacteria</taxon>
        <taxon>Pseudomonadati</taxon>
        <taxon>Acidobacteriota</taxon>
        <taxon>Vicinamibacteria</taxon>
        <taxon>Vicinamibacterales</taxon>
        <taxon>Vicinamibacteraceae</taxon>
        <taxon>Luteitalea</taxon>
    </lineage>
</organism>
<protein>
    <recommendedName>
        <fullName evidence="3">WalW protein</fullName>
    </recommendedName>
</protein>
<dbReference type="InterPro" id="IPR011330">
    <property type="entry name" value="Glyco_hydro/deAcase_b/a-brl"/>
</dbReference>
<dbReference type="GO" id="GO:0005975">
    <property type="term" value="P:carbohydrate metabolic process"/>
    <property type="evidence" value="ECO:0007669"/>
    <property type="project" value="InterPro"/>
</dbReference>
<keyword evidence="2" id="KW-1185">Reference proteome</keyword>
<dbReference type="SUPFAM" id="SSF88713">
    <property type="entry name" value="Glycoside hydrolase/deacetylase"/>
    <property type="match status" value="1"/>
</dbReference>
<reference evidence="2" key="2">
    <citation type="submission" date="2016-04" db="EMBL/GenBank/DDBJ databases">
        <title>First Complete Genome Sequence of a Subdivision 6 Acidobacterium.</title>
        <authorList>
            <person name="Huang S."/>
            <person name="Vieira S."/>
            <person name="Bunk B."/>
            <person name="Riedel T."/>
            <person name="Sproeer C."/>
            <person name="Overmann J."/>
        </authorList>
    </citation>
    <scope>NUCLEOTIDE SEQUENCE [LARGE SCALE GENOMIC DNA]</scope>
    <source>
        <strain evidence="2">DSM 100886 HEG_-6_39</strain>
    </source>
</reference>
<evidence type="ECO:0000313" key="1">
    <source>
        <dbReference type="EMBL" id="AMY10088.1"/>
    </source>
</evidence>
<name>A0A143PPN8_LUTPR</name>
<proteinExistence type="predicted"/>
<dbReference type="EMBL" id="CP015136">
    <property type="protein sequence ID" value="AMY10088.1"/>
    <property type="molecule type" value="Genomic_DNA"/>
</dbReference>
<dbReference type="STRING" id="1855912.LuPra_03316"/>
<dbReference type="Gene3D" id="3.20.20.370">
    <property type="entry name" value="Glycoside hydrolase/deacetylase"/>
    <property type="match status" value="1"/>
</dbReference>
<evidence type="ECO:0008006" key="3">
    <source>
        <dbReference type="Google" id="ProtNLM"/>
    </source>
</evidence>
<reference evidence="1 2" key="1">
    <citation type="journal article" date="2016" name="Genome Announc.">
        <title>First Complete Genome Sequence of a Subdivision 6 Acidobacterium Strain.</title>
        <authorList>
            <person name="Huang S."/>
            <person name="Vieira S."/>
            <person name="Bunk B."/>
            <person name="Riedel T."/>
            <person name="Sproer C."/>
            <person name="Overmann J."/>
        </authorList>
    </citation>
    <scope>NUCLEOTIDE SEQUENCE [LARGE SCALE GENOMIC DNA]</scope>
    <source>
        <strain evidence="2">DSM 100886 HEG_-6_39</strain>
    </source>
</reference>
<accession>A0A143PPN8</accession>
<sequence length="351" mass="38465">MSASPTVASSPLRPLTPEVLGAEYLGVRSTRPLLFVVVDTEEEFDWRAPFTRASTSVRAMCHVERGQAIFDRYAIRPTYVIDYCVATQDEGYAPLVEFAQANRCQVGAHLHPWVTPPFEEPVDGFHSYACNLDPDLEMRKLTTLHEAIVSHAGVTPLVYKAGRYGLGTNTLAWLVDHGYDTDASINPTLPPSDDGGPDFRGFDSRAFMMQAGRLLELPLTHGYAGWAGSLKAPLQAIAASSLGERVKAAGILARLGVTNRIMLSPEASTLEEMKAVTRTLLREGLRTFSLTFHSPSLDVGHTPYVRSALQLQQFLDTIDAYCAFFFGELQGLPSTPADFRSKFLAGQAQHS</sequence>
<dbReference type="CDD" id="cd10935">
    <property type="entry name" value="CE4_WalW"/>
    <property type="match status" value="1"/>
</dbReference>
<dbReference type="AlphaFoldDB" id="A0A143PPN8"/>